<organism evidence="2 3">
    <name type="scientific">Salmo salar</name>
    <name type="common">Atlantic salmon</name>
    <dbReference type="NCBI Taxonomy" id="8030"/>
    <lineage>
        <taxon>Eukaryota</taxon>
        <taxon>Metazoa</taxon>
        <taxon>Chordata</taxon>
        <taxon>Craniata</taxon>
        <taxon>Vertebrata</taxon>
        <taxon>Euteleostomi</taxon>
        <taxon>Actinopterygii</taxon>
        <taxon>Neopterygii</taxon>
        <taxon>Teleostei</taxon>
        <taxon>Protacanthopterygii</taxon>
        <taxon>Salmoniformes</taxon>
        <taxon>Salmonidae</taxon>
        <taxon>Salmoninae</taxon>
        <taxon>Salmo</taxon>
    </lineage>
</organism>
<protein>
    <submittedName>
        <fullName evidence="3">MyoD family inhibitor</fullName>
    </submittedName>
</protein>
<proteinExistence type="inferred from homology"/>
<dbReference type="RefSeq" id="XP_045561687.1">
    <property type="nucleotide sequence ID" value="XM_045705731.1"/>
</dbReference>
<evidence type="ECO:0000313" key="2">
    <source>
        <dbReference type="Proteomes" id="UP001652741"/>
    </source>
</evidence>
<evidence type="ECO:0000313" key="3">
    <source>
        <dbReference type="RefSeq" id="XP_045561687.1"/>
    </source>
</evidence>
<reference evidence="3" key="1">
    <citation type="submission" date="2025-08" db="UniProtKB">
        <authorList>
            <consortium name="RefSeq"/>
        </authorList>
    </citation>
    <scope>IDENTIFICATION</scope>
</reference>
<dbReference type="Proteomes" id="UP001652741">
    <property type="component" value="Chromosome ssa22"/>
</dbReference>
<dbReference type="Pfam" id="PF15316">
    <property type="entry name" value="MDFI"/>
    <property type="match status" value="1"/>
</dbReference>
<gene>
    <name evidence="3" type="primary">si:dkey-245f22.3</name>
</gene>
<dbReference type="InterPro" id="IPR026134">
    <property type="entry name" value="MDFI/MDFIC"/>
</dbReference>
<evidence type="ECO:0000256" key="1">
    <source>
        <dbReference type="ARBA" id="ARBA00025778"/>
    </source>
</evidence>
<accession>A0ABM3DS98</accession>
<name>A0ABM3DS98_SALSA</name>
<dbReference type="GeneID" id="106582790"/>
<keyword evidence="2" id="KW-1185">Reference proteome</keyword>
<comment type="similarity">
    <text evidence="1">Belongs to the MDFI family.</text>
</comment>
<sequence>MTDAMDGNLESGDENKKRSELCYVIDDLSAQHAPNGLDHTGLSHSETPIDEKSEFHHQNICITLPTDNMNEAQQWSVAKYQPQLTSPQLTPANHCPPYQMRQPSTSISKSSHKSSAAQIHQVDGDGLCASILLACLFCQPWDCLLATGKGCHVCASSLCSSLCSTVCCCEPDSLEPLLDTSHHCGCCGCLDAHCCLCGGPGFECCVCDTCIHATECLDLGMEISQMLFH</sequence>